<protein>
    <recommendedName>
        <fullName evidence="2">Stage II sporulation protein E N-terminal domain-containing protein</fullName>
    </recommendedName>
</protein>
<proteinExistence type="predicted"/>
<accession>A0ABY7BJ68</accession>
<feature type="transmembrane region" description="Helical" evidence="1">
    <location>
        <begin position="140"/>
        <end position="157"/>
    </location>
</feature>
<keyword evidence="1" id="KW-1133">Transmembrane helix</keyword>
<keyword evidence="1" id="KW-0812">Transmembrane</keyword>
<feature type="domain" description="Stage II sporulation protein E N-terminal" evidence="2">
    <location>
        <begin position="18"/>
        <end position="181"/>
    </location>
</feature>
<evidence type="ECO:0000313" key="3">
    <source>
        <dbReference type="EMBL" id="WAM32639.1"/>
    </source>
</evidence>
<sequence length="219" mass="24265">MFVGGILSIAVFKWVPIEILYLLLESLFCYSFVLLFERFFAALESKKQISNDQIAISVVVFALSFLGLSNTFDTILDIKRILFLILLFTISFAHGMIMSTAMGYVVGLLDSIKNTCGLEMACIFAFAALVAGVMKGFGKIGVVLGGFCGYVISMFYISSNPGFKLGEILIASILFCIFPLEKVVKNSQTDKEEVQKMIKEKSLTLLQYLKTLGKALHKK</sequence>
<dbReference type="InterPro" id="IPR045768">
    <property type="entry name" value="SpoIIE_N"/>
</dbReference>
<name>A0ABY7BJ68_9FIRM</name>
<keyword evidence="1" id="KW-0472">Membrane</keyword>
<feature type="transmembrane region" description="Helical" evidence="1">
    <location>
        <begin position="81"/>
        <end position="106"/>
    </location>
</feature>
<dbReference type="Pfam" id="PF19732">
    <property type="entry name" value="SpoIIE_N"/>
    <property type="match status" value="1"/>
</dbReference>
<feature type="transmembrane region" description="Helical" evidence="1">
    <location>
        <begin position="112"/>
        <end position="133"/>
    </location>
</feature>
<dbReference type="Proteomes" id="UP001164745">
    <property type="component" value="Chromosome"/>
</dbReference>
<evidence type="ECO:0000256" key="1">
    <source>
        <dbReference type="SAM" id="Phobius"/>
    </source>
</evidence>
<feature type="transmembrane region" description="Helical" evidence="1">
    <location>
        <begin position="20"/>
        <end position="41"/>
    </location>
</feature>
<evidence type="ECO:0000259" key="2">
    <source>
        <dbReference type="Pfam" id="PF19732"/>
    </source>
</evidence>
<organism evidence="3 4">
    <name type="scientific">Caldicellulosiruptor naganoensis</name>
    <dbReference type="NCBI Taxonomy" id="29324"/>
    <lineage>
        <taxon>Bacteria</taxon>
        <taxon>Bacillati</taxon>
        <taxon>Bacillota</taxon>
        <taxon>Bacillota incertae sedis</taxon>
        <taxon>Caldicellulosiruptorales</taxon>
        <taxon>Caldicellulosiruptoraceae</taxon>
        <taxon>Caldicellulosiruptor</taxon>
    </lineage>
</organism>
<gene>
    <name evidence="3" type="ORF">OTJ99_000061</name>
</gene>
<evidence type="ECO:0000313" key="4">
    <source>
        <dbReference type="Proteomes" id="UP001164745"/>
    </source>
</evidence>
<keyword evidence="4" id="KW-1185">Reference proteome</keyword>
<dbReference type="EMBL" id="CP113864">
    <property type="protein sequence ID" value="WAM32639.1"/>
    <property type="molecule type" value="Genomic_DNA"/>
</dbReference>
<dbReference type="RefSeq" id="WP_268748520.1">
    <property type="nucleotide sequence ID" value="NZ_CP113864.1"/>
</dbReference>
<feature type="transmembrane region" description="Helical" evidence="1">
    <location>
        <begin position="53"/>
        <end position="69"/>
    </location>
</feature>
<reference evidence="3" key="1">
    <citation type="submission" date="2022-12" db="EMBL/GenBank/DDBJ databases">
        <authorList>
            <person name="Bing R.G."/>
            <person name="Willard D.J."/>
            <person name="Manesh M.J.H."/>
            <person name="Laemthong T."/>
            <person name="Crosby J.R."/>
            <person name="Kelly R.M."/>
        </authorList>
    </citation>
    <scope>NUCLEOTIDE SEQUENCE</scope>
    <source>
        <strain evidence="3">DSM 8991</strain>
    </source>
</reference>